<gene>
    <name evidence="2" type="ORF">F511_42196</name>
</gene>
<feature type="compositionally biased region" description="Polar residues" evidence="1">
    <location>
        <begin position="109"/>
        <end position="124"/>
    </location>
</feature>
<reference evidence="2 3" key="1">
    <citation type="journal article" date="2015" name="Proc. Natl. Acad. Sci. U.S.A.">
        <title>The resurrection genome of Boea hygrometrica: A blueprint for survival of dehydration.</title>
        <authorList>
            <person name="Xiao L."/>
            <person name="Yang G."/>
            <person name="Zhang L."/>
            <person name="Yang X."/>
            <person name="Zhao S."/>
            <person name="Ji Z."/>
            <person name="Zhou Q."/>
            <person name="Hu M."/>
            <person name="Wang Y."/>
            <person name="Chen M."/>
            <person name="Xu Y."/>
            <person name="Jin H."/>
            <person name="Xiao X."/>
            <person name="Hu G."/>
            <person name="Bao F."/>
            <person name="Hu Y."/>
            <person name="Wan P."/>
            <person name="Li L."/>
            <person name="Deng X."/>
            <person name="Kuang T."/>
            <person name="Xiang C."/>
            <person name="Zhu J.K."/>
            <person name="Oliver M.J."/>
            <person name="He Y."/>
        </authorList>
    </citation>
    <scope>NUCLEOTIDE SEQUENCE [LARGE SCALE GENOMIC DNA]</scope>
    <source>
        <strain evidence="3">cv. XS01</strain>
    </source>
</reference>
<dbReference type="AlphaFoldDB" id="A0A2Z7D8H3"/>
<name>A0A2Z7D8H3_9LAMI</name>
<accession>A0A2Z7D8H3</accession>
<evidence type="ECO:0000313" key="2">
    <source>
        <dbReference type="EMBL" id="KZV53548.1"/>
    </source>
</evidence>
<feature type="region of interest" description="Disordered" evidence="1">
    <location>
        <begin position="109"/>
        <end position="132"/>
    </location>
</feature>
<proteinExistence type="predicted"/>
<evidence type="ECO:0000256" key="1">
    <source>
        <dbReference type="SAM" id="MobiDB-lite"/>
    </source>
</evidence>
<organism evidence="2 3">
    <name type="scientific">Dorcoceras hygrometricum</name>
    <dbReference type="NCBI Taxonomy" id="472368"/>
    <lineage>
        <taxon>Eukaryota</taxon>
        <taxon>Viridiplantae</taxon>
        <taxon>Streptophyta</taxon>
        <taxon>Embryophyta</taxon>
        <taxon>Tracheophyta</taxon>
        <taxon>Spermatophyta</taxon>
        <taxon>Magnoliopsida</taxon>
        <taxon>eudicotyledons</taxon>
        <taxon>Gunneridae</taxon>
        <taxon>Pentapetalae</taxon>
        <taxon>asterids</taxon>
        <taxon>lamiids</taxon>
        <taxon>Lamiales</taxon>
        <taxon>Gesneriaceae</taxon>
        <taxon>Didymocarpoideae</taxon>
        <taxon>Trichosporeae</taxon>
        <taxon>Loxocarpinae</taxon>
        <taxon>Dorcoceras</taxon>
    </lineage>
</organism>
<keyword evidence="3" id="KW-1185">Reference proteome</keyword>
<protein>
    <submittedName>
        <fullName evidence="2">Uncharacterized protein</fullName>
    </submittedName>
</protein>
<evidence type="ECO:0000313" key="3">
    <source>
        <dbReference type="Proteomes" id="UP000250235"/>
    </source>
</evidence>
<dbReference type="Proteomes" id="UP000250235">
    <property type="component" value="Unassembled WGS sequence"/>
</dbReference>
<dbReference type="EMBL" id="KQ990189">
    <property type="protein sequence ID" value="KZV53548.1"/>
    <property type="molecule type" value="Genomic_DNA"/>
</dbReference>
<sequence>MLIMTSMELFSVHYLPRDLNVSNENTVTQSMLELMSRGLKVMYNQHSLVDAQMDDVDQGRENLIKEPQQLDAYDGEVEGCCSGRMNQLERKPAEKPAQRNDLLHVMNKLAQSSSRAGNNRTRAAQEQMRREL</sequence>